<dbReference type="AlphaFoldDB" id="A0A7J4KX45"/>
<evidence type="ECO:0000313" key="3">
    <source>
        <dbReference type="Proteomes" id="UP000527315"/>
    </source>
</evidence>
<evidence type="ECO:0000313" key="4">
    <source>
        <dbReference type="Proteomes" id="UP000590964"/>
    </source>
</evidence>
<evidence type="ECO:0000313" key="2">
    <source>
        <dbReference type="EMBL" id="HIH33005.1"/>
    </source>
</evidence>
<dbReference type="Proteomes" id="UP000527315">
    <property type="component" value="Unassembled WGS sequence"/>
</dbReference>
<gene>
    <name evidence="1" type="ORF">HA222_01640</name>
    <name evidence="2" type="ORF">HA227_02005</name>
</gene>
<dbReference type="EMBL" id="DUFJ01000052">
    <property type="protein sequence ID" value="HIH33005.1"/>
    <property type="molecule type" value="Genomic_DNA"/>
</dbReference>
<protein>
    <submittedName>
        <fullName evidence="2">Uncharacterized protein</fullName>
    </submittedName>
</protein>
<sequence>MARIVKTRPIGLTLADFEKGHLPEKRFIVKPGRKNARKIARANPFIEGGYQTIATGPSTRAFALRHPGISPKATRALIDDVASIRLRDVGPRLAQEAYSKQTAENIFRSRQIPVAYQEGKLPSGESYTYPAFGCNSQCVALTAALRAKHIPAAFIRLFKGEGGVLGTVKGTSHAVVLFNLGGMKFIGDPFERELEKRMLAFTPEMQERFSEMEKIGSLSVGRDAWDLGITAYGRYHHIKKTSFFQSLAGKQR</sequence>
<accession>A0A7J4KX45</accession>
<proteinExistence type="predicted"/>
<evidence type="ECO:0000313" key="1">
    <source>
        <dbReference type="EMBL" id="HIH21348.1"/>
    </source>
</evidence>
<dbReference type="Proteomes" id="UP000590964">
    <property type="component" value="Unassembled WGS sequence"/>
</dbReference>
<reference evidence="3 4" key="1">
    <citation type="journal article" date="2020" name="bioRxiv">
        <title>A rank-normalized archaeal taxonomy based on genome phylogeny resolves widespread incomplete and uneven classifications.</title>
        <authorList>
            <person name="Rinke C."/>
            <person name="Chuvochina M."/>
            <person name="Mussig A.J."/>
            <person name="Chaumeil P.-A."/>
            <person name="Waite D.W."/>
            <person name="Whitman W.B."/>
            <person name="Parks D.H."/>
            <person name="Hugenholtz P."/>
        </authorList>
    </citation>
    <scope>NUCLEOTIDE SEQUENCE [LARGE SCALE GENOMIC DNA]</scope>
</reference>
<dbReference type="EMBL" id="DUFW01000024">
    <property type="protein sequence ID" value="HIH21348.1"/>
    <property type="molecule type" value="Genomic_DNA"/>
</dbReference>
<organism evidence="2 3">
    <name type="scientific">Candidatus Iainarchaeum sp</name>
    <dbReference type="NCBI Taxonomy" id="3101447"/>
    <lineage>
        <taxon>Archaea</taxon>
        <taxon>Candidatus Iainarchaeota</taxon>
        <taxon>Candidatus Iainarchaeia</taxon>
        <taxon>Candidatus Iainarchaeales</taxon>
        <taxon>Candidatus Iainarchaeaceae</taxon>
        <taxon>Candidatus Iainarchaeum</taxon>
    </lineage>
</organism>
<comment type="caution">
    <text evidence="2">The sequence shown here is derived from an EMBL/GenBank/DDBJ whole genome shotgun (WGS) entry which is preliminary data.</text>
</comment>
<name>A0A7J4KX45_9ARCH</name>